<evidence type="ECO:0000256" key="6">
    <source>
        <dbReference type="ARBA" id="ARBA00023310"/>
    </source>
</evidence>
<proteinExistence type="predicted"/>
<dbReference type="GO" id="GO:0016020">
    <property type="term" value="C:membrane"/>
    <property type="evidence" value="ECO:0007669"/>
    <property type="project" value="UniProtKB-SubCell"/>
</dbReference>
<evidence type="ECO:0000256" key="4">
    <source>
        <dbReference type="ARBA" id="ARBA00023065"/>
    </source>
</evidence>
<reference evidence="7 8" key="1">
    <citation type="journal article" date="2015" name="Nature">
        <title>rRNA introns, odd ribosomes, and small enigmatic genomes across a large radiation of phyla.</title>
        <authorList>
            <person name="Brown C.T."/>
            <person name="Hug L.A."/>
            <person name="Thomas B.C."/>
            <person name="Sharon I."/>
            <person name="Castelle C.J."/>
            <person name="Singh A."/>
            <person name="Wilkins M.J."/>
            <person name="Williams K.H."/>
            <person name="Banfield J.F."/>
        </authorList>
    </citation>
    <scope>NUCLEOTIDE SEQUENCE [LARGE SCALE GENOMIC DNA]</scope>
</reference>
<sequence length="139" mass="15765">MSPQGRETECMKKKLSTKQFAVALYEITEGLKSEKLDEALRQFVLLLIKYHKLKQGARIIVEFEKYAKKKAGIVEIEITSARKLSGTTLNHIKKIFGEHIESVENIDEALLGGMKVKTEDKILDASLKTQLNNFKNSLI</sequence>
<dbReference type="Pfam" id="PF00213">
    <property type="entry name" value="OSCP"/>
    <property type="match status" value="1"/>
</dbReference>
<name>A0A0G0GAH3_9BACT</name>
<keyword evidence="6" id="KW-0066">ATP synthesis</keyword>
<dbReference type="AlphaFoldDB" id="A0A0G0GAH3"/>
<evidence type="ECO:0000256" key="5">
    <source>
        <dbReference type="ARBA" id="ARBA00023136"/>
    </source>
</evidence>
<accession>A0A0G0GAH3</accession>
<dbReference type="NCBIfam" id="TIGR01145">
    <property type="entry name" value="ATP_synt_delta"/>
    <property type="match status" value="1"/>
</dbReference>
<comment type="subcellular location">
    <subcellularLocation>
        <location evidence="1">Membrane</location>
    </subcellularLocation>
</comment>
<evidence type="ECO:0000256" key="3">
    <source>
        <dbReference type="ARBA" id="ARBA00022781"/>
    </source>
</evidence>
<evidence type="ECO:0000313" key="7">
    <source>
        <dbReference type="EMBL" id="KKQ28088.1"/>
    </source>
</evidence>
<dbReference type="EMBL" id="LBSX01000002">
    <property type="protein sequence ID" value="KKQ28088.1"/>
    <property type="molecule type" value="Genomic_DNA"/>
</dbReference>
<evidence type="ECO:0000256" key="1">
    <source>
        <dbReference type="ARBA" id="ARBA00004370"/>
    </source>
</evidence>
<keyword evidence="5" id="KW-0472">Membrane</keyword>
<dbReference type="InterPro" id="IPR000711">
    <property type="entry name" value="ATPase_OSCP/dsu"/>
</dbReference>
<keyword evidence="4" id="KW-0406">Ion transport</keyword>
<gene>
    <name evidence="7" type="ORF">US42_C0002G0043</name>
</gene>
<dbReference type="Proteomes" id="UP000034849">
    <property type="component" value="Unassembled WGS sequence"/>
</dbReference>
<keyword evidence="2" id="KW-0813">Transport</keyword>
<evidence type="ECO:0000256" key="2">
    <source>
        <dbReference type="ARBA" id="ARBA00022448"/>
    </source>
</evidence>
<keyword evidence="3" id="KW-0375">Hydrogen ion transport</keyword>
<organism evidence="7 8">
    <name type="scientific">Candidatus Magasanikbacteria bacterium GW2011_GWC2_37_14</name>
    <dbReference type="NCBI Taxonomy" id="1619046"/>
    <lineage>
        <taxon>Bacteria</taxon>
        <taxon>Candidatus Magasanikiibacteriota</taxon>
    </lineage>
</organism>
<dbReference type="PANTHER" id="PTHR11910">
    <property type="entry name" value="ATP SYNTHASE DELTA CHAIN"/>
    <property type="match status" value="1"/>
</dbReference>
<dbReference type="STRING" id="1619046.US42_C0002G0043"/>
<dbReference type="GO" id="GO:0046933">
    <property type="term" value="F:proton-transporting ATP synthase activity, rotational mechanism"/>
    <property type="evidence" value="ECO:0007669"/>
    <property type="project" value="InterPro"/>
</dbReference>
<protein>
    <submittedName>
        <fullName evidence="7">ATP synthase subunit delta</fullName>
    </submittedName>
</protein>
<evidence type="ECO:0000313" key="8">
    <source>
        <dbReference type="Proteomes" id="UP000034849"/>
    </source>
</evidence>
<comment type="caution">
    <text evidence="7">The sequence shown here is derived from an EMBL/GenBank/DDBJ whole genome shotgun (WGS) entry which is preliminary data.</text>
</comment>